<protein>
    <recommendedName>
        <fullName evidence="5">Ataxin-10 homolog</fullName>
    </recommendedName>
</protein>
<dbReference type="OrthoDB" id="379794at2759"/>
<evidence type="ECO:0000313" key="8">
    <source>
        <dbReference type="Proteomes" id="UP000002866"/>
    </source>
</evidence>
<evidence type="ECO:0000259" key="6">
    <source>
        <dbReference type="Pfam" id="PF09759"/>
    </source>
</evidence>
<dbReference type="FunCoup" id="I2H6D7">
    <property type="interactions" value="30"/>
</dbReference>
<dbReference type="InterPro" id="IPR051374">
    <property type="entry name" value="Ataxin-10/CTR86_families"/>
</dbReference>
<keyword evidence="2" id="KW-0132">Cell division</keyword>
<dbReference type="HOGENOM" id="CLU_043683_0_0_1"/>
<dbReference type="eggNOG" id="KOG2676">
    <property type="taxonomic scope" value="Eukaryota"/>
</dbReference>
<organism evidence="7 8">
    <name type="scientific">Henningerozyma blattae (strain ATCC 34711 / CBS 6284 / DSM 70876 / NBRC 10599 / NRRL Y-10934 / UCD 77-7)</name>
    <name type="common">Yeast</name>
    <name type="synonym">Tetrapisispora blattae</name>
    <dbReference type="NCBI Taxonomy" id="1071380"/>
    <lineage>
        <taxon>Eukaryota</taxon>
        <taxon>Fungi</taxon>
        <taxon>Dikarya</taxon>
        <taxon>Ascomycota</taxon>
        <taxon>Saccharomycotina</taxon>
        <taxon>Saccharomycetes</taxon>
        <taxon>Saccharomycetales</taxon>
        <taxon>Saccharomycetaceae</taxon>
        <taxon>Henningerozyma</taxon>
    </lineage>
</organism>
<comment type="similarity">
    <text evidence="1">Belongs to the ataxin-10 family.</text>
</comment>
<gene>
    <name evidence="7" type="primary">TBLA0F04060</name>
    <name evidence="7" type="ORF">TBLA_0F04060</name>
</gene>
<keyword evidence="3" id="KW-0131">Cell cycle</keyword>
<proteinExistence type="inferred from homology"/>
<keyword evidence="8" id="KW-1185">Reference proteome</keyword>
<accession>I2H6D7</accession>
<dbReference type="InterPro" id="IPR019156">
    <property type="entry name" value="Ataxin-10_domain"/>
</dbReference>
<dbReference type="PANTHER" id="PTHR13255">
    <property type="entry name" value="ATAXIN-10"/>
    <property type="match status" value="1"/>
</dbReference>
<dbReference type="KEGG" id="tbl:TBLA_0F04060"/>
<dbReference type="Proteomes" id="UP000002866">
    <property type="component" value="Chromosome 6"/>
</dbReference>
<evidence type="ECO:0000256" key="4">
    <source>
        <dbReference type="ARBA" id="ARBA00044746"/>
    </source>
</evidence>
<evidence type="ECO:0000313" key="7">
    <source>
        <dbReference type="EMBL" id="CCH61939.1"/>
    </source>
</evidence>
<reference evidence="7 8" key="1">
    <citation type="journal article" date="2011" name="Proc. Natl. Acad. Sci. U.S.A.">
        <title>Evolutionary erosion of yeast sex chromosomes by mating-type switching accidents.</title>
        <authorList>
            <person name="Gordon J.L."/>
            <person name="Armisen D."/>
            <person name="Proux-Wera E."/>
            <person name="Oheigeartaigh S.S."/>
            <person name="Byrne K.P."/>
            <person name="Wolfe K.H."/>
        </authorList>
    </citation>
    <scope>NUCLEOTIDE SEQUENCE [LARGE SCALE GENOMIC DNA]</scope>
    <source>
        <strain evidence="8">ATCC 34711 / CBS 6284 / DSM 70876 / NBRC 10599 / NRRL Y-10934 / UCD 77-7</strain>
    </source>
</reference>
<dbReference type="RefSeq" id="XP_004181458.1">
    <property type="nucleotide sequence ID" value="XM_004181410.1"/>
</dbReference>
<dbReference type="Pfam" id="PF09759">
    <property type="entry name" value="Atx10homo_assoc"/>
    <property type="match status" value="1"/>
</dbReference>
<dbReference type="AlphaFoldDB" id="I2H6D7"/>
<dbReference type="PANTHER" id="PTHR13255:SF0">
    <property type="entry name" value="ATAXIN-10"/>
    <property type="match status" value="1"/>
</dbReference>
<evidence type="ECO:0000256" key="2">
    <source>
        <dbReference type="ARBA" id="ARBA00022618"/>
    </source>
</evidence>
<dbReference type="InParanoid" id="I2H6D7"/>
<dbReference type="GO" id="GO:0005829">
    <property type="term" value="C:cytosol"/>
    <property type="evidence" value="ECO:0007669"/>
    <property type="project" value="TreeGrafter"/>
</dbReference>
<dbReference type="GO" id="GO:0051301">
    <property type="term" value="P:cell division"/>
    <property type="evidence" value="ECO:0007669"/>
    <property type="project" value="UniProtKB-KW"/>
</dbReference>
<evidence type="ECO:0000256" key="5">
    <source>
        <dbReference type="ARBA" id="ARBA00044801"/>
    </source>
</evidence>
<dbReference type="EMBL" id="HE806321">
    <property type="protein sequence ID" value="CCH61939.1"/>
    <property type="molecule type" value="Genomic_DNA"/>
</dbReference>
<dbReference type="OMA" id="IKERSIM"/>
<sequence>MPTDIKTLLGILNKFEILFSEVPESVSTYQASLNEINSFVISCAQDEKFRDELANSEHVWRSSKACFEKILLNEKSLSGLSKFEGIHFWYMRSYRAILVLLRNLSVSNQKIPNDLLLQNMIIKTFITIISRETVKFDEMTTTCYINTLTLLHNITKTFIIFDKSVLDQTMALLEYPLHNPNNISEPILFPFILTLINYSQNDDFLYYFFKHEKIGLVLNNLLMQNLILNHSTLFSKLDITNIDESKIELSEVDKIVLKLFKIFACNESFASYLLELEIYSKDLFFKIFKILQIVITNTSTWDKFQLTNIMNWCYKIFIKVSNEIKTYFSNNLQSIEVAKCMHDKISISLDIMSSLVHFEHVQKFLLSYNGLEELISLLEVFQNNLIRINFFKDKDGKLKELKSTNSMGAKIDNSKLLYSRIDYKTNTILPTNFPECKSIIIEILTQLTYNKKEIQDKIRELHGLQLVLSNCVIDDNDPFIKERSIMCIRFLLQENKDNQDFVAKLEAKKVVKDDVLDEAGYDVAINKDGTIGLVNKSSQQN</sequence>
<evidence type="ECO:0000256" key="3">
    <source>
        <dbReference type="ARBA" id="ARBA00023306"/>
    </source>
</evidence>
<evidence type="ECO:0000256" key="1">
    <source>
        <dbReference type="ARBA" id="ARBA00008384"/>
    </source>
</evidence>
<dbReference type="GeneID" id="14497048"/>
<name>I2H6D7_HENB6</name>
<feature type="domain" description="Ataxin-10" evidence="6">
    <location>
        <begin position="436"/>
        <end position="533"/>
    </location>
</feature>
<comment type="function">
    <text evidence="4">May play a role in the regulation of cytokinesis.</text>
</comment>